<feature type="region of interest" description="Disordered" evidence="1">
    <location>
        <begin position="27"/>
        <end position="158"/>
    </location>
</feature>
<dbReference type="AlphaFoldDB" id="A0A8S1B1H4"/>
<dbReference type="Proteomes" id="UP000494256">
    <property type="component" value="Unassembled WGS sequence"/>
</dbReference>
<dbReference type="EMBL" id="CADEBD010000380">
    <property type="protein sequence ID" value="CAB3252742.1"/>
    <property type="molecule type" value="Genomic_DNA"/>
</dbReference>
<proteinExistence type="predicted"/>
<sequence length="158" mass="17021">MPRLYSTLCIQIVFKMDTLDDSENTAKISDSAYSNSCSNSQSRRSHSTKSTKSGSNSSGSSGYSGKPSTSSSSNNLGKEKEAKKKKQPQVETVVLDVTVETEMRPTELASDFDASKEEISGNIVDPASSPAHPQSDKRVESMDICMSERSSIKGRGNP</sequence>
<comment type="caution">
    <text evidence="2">The sequence shown here is derived from an EMBL/GenBank/DDBJ whole genome shotgun (WGS) entry which is preliminary data.</text>
</comment>
<feature type="compositionally biased region" description="Low complexity" evidence="1">
    <location>
        <begin position="50"/>
        <end position="76"/>
    </location>
</feature>
<gene>
    <name evidence="2" type="ORF">APLA_LOCUS14123</name>
</gene>
<evidence type="ECO:0000313" key="3">
    <source>
        <dbReference type="Proteomes" id="UP000494256"/>
    </source>
</evidence>
<name>A0A8S1B1H4_ARCPL</name>
<evidence type="ECO:0000256" key="1">
    <source>
        <dbReference type="SAM" id="MobiDB-lite"/>
    </source>
</evidence>
<accession>A0A8S1B1H4</accession>
<feature type="compositionally biased region" description="Low complexity" evidence="1">
    <location>
        <begin position="29"/>
        <end position="42"/>
    </location>
</feature>
<evidence type="ECO:0000313" key="2">
    <source>
        <dbReference type="EMBL" id="CAB3252742.1"/>
    </source>
</evidence>
<dbReference type="OrthoDB" id="7470357at2759"/>
<reference evidence="2 3" key="1">
    <citation type="submission" date="2020-04" db="EMBL/GenBank/DDBJ databases">
        <authorList>
            <person name="Wallbank WR R."/>
            <person name="Pardo Diaz C."/>
            <person name="Kozak K."/>
            <person name="Martin S."/>
            <person name="Jiggins C."/>
            <person name="Moest M."/>
            <person name="Warren A I."/>
            <person name="Byers J.R.P. K."/>
            <person name="Montejo-Kovacevich G."/>
            <person name="Yen C E."/>
        </authorList>
    </citation>
    <scope>NUCLEOTIDE SEQUENCE [LARGE SCALE GENOMIC DNA]</scope>
</reference>
<protein>
    <submittedName>
        <fullName evidence="2">Uncharacterized protein</fullName>
    </submittedName>
</protein>
<organism evidence="2 3">
    <name type="scientific">Arctia plantaginis</name>
    <name type="common">Wood tiger moth</name>
    <name type="synonym">Phalaena plantaginis</name>
    <dbReference type="NCBI Taxonomy" id="874455"/>
    <lineage>
        <taxon>Eukaryota</taxon>
        <taxon>Metazoa</taxon>
        <taxon>Ecdysozoa</taxon>
        <taxon>Arthropoda</taxon>
        <taxon>Hexapoda</taxon>
        <taxon>Insecta</taxon>
        <taxon>Pterygota</taxon>
        <taxon>Neoptera</taxon>
        <taxon>Endopterygota</taxon>
        <taxon>Lepidoptera</taxon>
        <taxon>Glossata</taxon>
        <taxon>Ditrysia</taxon>
        <taxon>Noctuoidea</taxon>
        <taxon>Erebidae</taxon>
        <taxon>Arctiinae</taxon>
        <taxon>Arctia</taxon>
    </lineage>
</organism>
<feature type="compositionally biased region" description="Low complexity" evidence="1">
    <location>
        <begin position="90"/>
        <end position="100"/>
    </location>
</feature>